<name>A0ACD1I658_9EURO</name>
<sequence length="67" mass="7765">MLVACSHLRRRHANLDVRVLLLLFVYRPAYPRSASCSHIVVYILYIFLLSPILSLHTFSIFLFLTSS</sequence>
<evidence type="ECO:0000313" key="2">
    <source>
        <dbReference type="Proteomes" id="UP000249748"/>
    </source>
</evidence>
<proteinExistence type="predicted"/>
<protein>
    <submittedName>
        <fullName evidence="1">Uncharacterized protein</fullName>
    </submittedName>
</protein>
<accession>A0ACD1I658</accession>
<dbReference type="EMBL" id="KZ824563">
    <property type="protein sequence ID" value="RAK85808.1"/>
    <property type="molecule type" value="Genomic_DNA"/>
</dbReference>
<gene>
    <name evidence="1" type="ORF">BO79DRAFT_41050</name>
</gene>
<dbReference type="Proteomes" id="UP000249748">
    <property type="component" value="Unassembled WGS sequence"/>
</dbReference>
<reference evidence="1" key="1">
    <citation type="submission" date="2018-02" db="EMBL/GenBank/DDBJ databases">
        <title>The genomes of Aspergillus section Nigri reveals drivers in fungal speciation.</title>
        <authorList>
            <consortium name="DOE Joint Genome Institute"/>
            <person name="Vesth T.C."/>
            <person name="Nybo J."/>
            <person name="Theobald S."/>
            <person name="Brandl J."/>
            <person name="Frisvad J.C."/>
            <person name="Nielsen K.F."/>
            <person name="Lyhne E.K."/>
            <person name="Kogle M.E."/>
            <person name="Kuo A."/>
            <person name="Riley R."/>
            <person name="Clum A."/>
            <person name="Nolan M."/>
            <person name="Lipzen A."/>
            <person name="Salamov A."/>
            <person name="Henrissat B."/>
            <person name="Wiebenga A."/>
            <person name="De vries R.P."/>
            <person name="Grigoriev I.V."/>
            <person name="Mortensen U.H."/>
            <person name="Andersen M.R."/>
            <person name="Baker S.E."/>
        </authorList>
    </citation>
    <scope>NUCLEOTIDE SEQUENCE</scope>
    <source>
        <strain evidence="1">CBS 115574</strain>
    </source>
</reference>
<organism evidence="1 2">
    <name type="scientific">Aspergillus costaricaensis CBS 115574</name>
    <dbReference type="NCBI Taxonomy" id="1448317"/>
    <lineage>
        <taxon>Eukaryota</taxon>
        <taxon>Fungi</taxon>
        <taxon>Dikarya</taxon>
        <taxon>Ascomycota</taxon>
        <taxon>Pezizomycotina</taxon>
        <taxon>Eurotiomycetes</taxon>
        <taxon>Eurotiomycetidae</taxon>
        <taxon>Eurotiales</taxon>
        <taxon>Aspergillaceae</taxon>
        <taxon>Aspergillus</taxon>
        <taxon>Aspergillus subgen. Circumdati</taxon>
    </lineage>
</organism>
<evidence type="ECO:0000313" key="1">
    <source>
        <dbReference type="EMBL" id="RAK85808.1"/>
    </source>
</evidence>
<keyword evidence="2" id="KW-1185">Reference proteome</keyword>